<dbReference type="OrthoDB" id="2649488at2"/>
<protein>
    <submittedName>
        <fullName evidence="1">Uncharacterized protein</fullName>
    </submittedName>
</protein>
<keyword evidence="2" id="KW-1185">Reference proteome</keyword>
<dbReference type="AlphaFoldDB" id="A0A081P404"/>
<dbReference type="Proteomes" id="UP000028123">
    <property type="component" value="Unassembled WGS sequence"/>
</dbReference>
<sequence>MTKIRNHEEDVRLLKVPESGNADRKDDTLENIGMLAGCLNNQTGFVNGVVTYNGNSYTIANLAKWVAYQTYKSPFYGILPPAFILVHWAIEMGWSVSEFQSRWNPGNQRALCGFSGTSNGTPTGTSFSGPNNGVRSYAKLLIEGYPHLQYAYSDGGFDNPGLSAAASALYNGYYSNYGGSSTNYCSSQSYTLKDSNGGRPWTVSVGYEGFYNTIVNRDCIYAYRDRVFDDPGLPGMTNLY</sequence>
<reference evidence="1 2" key="1">
    <citation type="submission" date="2014-06" db="EMBL/GenBank/DDBJ databases">
        <title>Draft genome sequence of Paenibacillus sp. MSt1.</title>
        <authorList>
            <person name="Aw Y.K."/>
            <person name="Ong K.S."/>
            <person name="Gan H.M."/>
            <person name="Lee S.M."/>
        </authorList>
    </citation>
    <scope>NUCLEOTIDE SEQUENCE [LARGE SCALE GENOMIC DNA]</scope>
    <source>
        <strain evidence="1 2">MSt1</strain>
    </source>
</reference>
<evidence type="ECO:0000313" key="2">
    <source>
        <dbReference type="Proteomes" id="UP000028123"/>
    </source>
</evidence>
<gene>
    <name evidence="1" type="ORF">ET33_01505</name>
</gene>
<comment type="caution">
    <text evidence="1">The sequence shown here is derived from an EMBL/GenBank/DDBJ whole genome shotgun (WGS) entry which is preliminary data.</text>
</comment>
<accession>A0A081P404</accession>
<dbReference type="EMBL" id="JNVM01000010">
    <property type="protein sequence ID" value="KEQ25427.1"/>
    <property type="molecule type" value="Genomic_DNA"/>
</dbReference>
<dbReference type="RefSeq" id="WP_036681474.1">
    <property type="nucleotide sequence ID" value="NZ_JNVM01000010.1"/>
</dbReference>
<organism evidence="1 2">
    <name type="scientific">Paenibacillus tyrfis</name>
    <dbReference type="NCBI Taxonomy" id="1501230"/>
    <lineage>
        <taxon>Bacteria</taxon>
        <taxon>Bacillati</taxon>
        <taxon>Bacillota</taxon>
        <taxon>Bacilli</taxon>
        <taxon>Bacillales</taxon>
        <taxon>Paenibacillaceae</taxon>
        <taxon>Paenibacillus</taxon>
    </lineage>
</organism>
<name>A0A081P404_9BACL</name>
<proteinExistence type="predicted"/>
<evidence type="ECO:0000313" key="1">
    <source>
        <dbReference type="EMBL" id="KEQ25427.1"/>
    </source>
</evidence>
<dbReference type="eggNOG" id="ENOG5033AJH">
    <property type="taxonomic scope" value="Bacteria"/>
</dbReference>